<dbReference type="EMBL" id="FCOF02000095">
    <property type="protein sequence ID" value="SAK97168.1"/>
    <property type="molecule type" value="Genomic_DNA"/>
</dbReference>
<feature type="domain" description="DUF2134" evidence="1">
    <location>
        <begin position="30"/>
        <end position="135"/>
    </location>
</feature>
<name>A0A158DRF2_9BURK</name>
<evidence type="ECO:0000313" key="3">
    <source>
        <dbReference type="Proteomes" id="UP000054870"/>
    </source>
</evidence>
<sequence length="315" mass="31855">MALGALAINVPRLITVRNELQNAADASALAGAAKLTASMNGPDWADAASGATAAASLNKSDGVTLSSGTVQTGYWNLTGTPSTLEAQTIAPGLYDVPAVQVTVMRDTGRNGGPIALLLGGFLNVLTTTSSATAVAVAVAPSSVSAGGVFPVVIDKCILDLYWDATANKPKINPSTGQPYQFQITNGQLYGGSCNAGQWTSFLVDANNVPTVRGLMVNGNPTPLSIGDGIWILPGTKTTLYSTVPVGSTVVLAVATQVATKSYAPIVAFAAFHIDGSVGGSGKYILGHFVGGFPVSVQGGGVGPNYGAYLAPRLAK</sequence>
<dbReference type="AlphaFoldDB" id="A0A158DRF2"/>
<dbReference type="InterPro" id="IPR018705">
    <property type="entry name" value="DUF2134_membrane"/>
</dbReference>
<accession>A0A158DRF2</accession>
<dbReference type="Pfam" id="PF09977">
    <property type="entry name" value="Tad_C"/>
    <property type="match status" value="1"/>
</dbReference>
<evidence type="ECO:0000313" key="2">
    <source>
        <dbReference type="EMBL" id="SAK97168.1"/>
    </source>
</evidence>
<protein>
    <recommendedName>
        <fullName evidence="1">DUF2134 domain-containing protein</fullName>
    </recommendedName>
</protein>
<gene>
    <name evidence="2" type="ORF">AWB75_07088</name>
</gene>
<comment type="caution">
    <text evidence="2">The sequence shown here is derived from an EMBL/GenBank/DDBJ whole genome shotgun (WGS) entry which is preliminary data.</text>
</comment>
<proteinExistence type="predicted"/>
<reference evidence="2" key="1">
    <citation type="submission" date="2016-01" db="EMBL/GenBank/DDBJ databases">
        <authorList>
            <person name="Peeters C."/>
        </authorList>
    </citation>
    <scope>NUCLEOTIDE SEQUENCE [LARGE SCALE GENOMIC DNA]</scope>
    <source>
        <strain evidence="2">LMG 29318</strain>
    </source>
</reference>
<keyword evidence="3" id="KW-1185">Reference proteome</keyword>
<organism evidence="2 3">
    <name type="scientific">Caballeronia catudaia</name>
    <dbReference type="NCBI Taxonomy" id="1777136"/>
    <lineage>
        <taxon>Bacteria</taxon>
        <taxon>Pseudomonadati</taxon>
        <taxon>Pseudomonadota</taxon>
        <taxon>Betaproteobacteria</taxon>
        <taxon>Burkholderiales</taxon>
        <taxon>Burkholderiaceae</taxon>
        <taxon>Caballeronia</taxon>
    </lineage>
</organism>
<evidence type="ECO:0000259" key="1">
    <source>
        <dbReference type="Pfam" id="PF09977"/>
    </source>
</evidence>
<dbReference type="Proteomes" id="UP000054870">
    <property type="component" value="Unassembled WGS sequence"/>
</dbReference>